<feature type="region of interest" description="Disordered" evidence="2">
    <location>
        <begin position="59"/>
        <end position="91"/>
    </location>
</feature>
<dbReference type="Pfam" id="PF14975">
    <property type="entry name" value="DUF4512"/>
    <property type="match status" value="1"/>
</dbReference>
<evidence type="ECO:0000256" key="2">
    <source>
        <dbReference type="SAM" id="MobiDB-lite"/>
    </source>
</evidence>
<dbReference type="PANTHER" id="PTHR13456:SF0">
    <property type="entry name" value="UPF0729 PROTEIN C18ORF32"/>
    <property type="match status" value="1"/>
</dbReference>
<dbReference type="PANTHER" id="PTHR13456">
    <property type="entry name" value="UPF0729 PROTEIN C18ORF32"/>
    <property type="match status" value="1"/>
</dbReference>
<organism evidence="3">
    <name type="scientific">Phlebotomus kandelakii</name>
    <dbReference type="NCBI Taxonomy" id="1109342"/>
    <lineage>
        <taxon>Eukaryota</taxon>
        <taxon>Metazoa</taxon>
        <taxon>Ecdysozoa</taxon>
        <taxon>Arthropoda</taxon>
        <taxon>Hexapoda</taxon>
        <taxon>Insecta</taxon>
        <taxon>Pterygota</taxon>
        <taxon>Neoptera</taxon>
        <taxon>Endopterygota</taxon>
        <taxon>Diptera</taxon>
        <taxon>Nematocera</taxon>
        <taxon>Psychodoidea</taxon>
        <taxon>Psychodidae</taxon>
        <taxon>Phlebotomus</taxon>
        <taxon>Larroussius</taxon>
    </lineage>
</organism>
<protein>
    <submittedName>
        <fullName evidence="3">Putative secreted protein</fullName>
    </submittedName>
</protein>
<evidence type="ECO:0000256" key="1">
    <source>
        <dbReference type="ARBA" id="ARBA00007959"/>
    </source>
</evidence>
<dbReference type="EMBL" id="GIFK01004353">
    <property type="protein sequence ID" value="NBJ62056.1"/>
    <property type="molecule type" value="Transcribed_RNA"/>
</dbReference>
<sequence length="91" mass="10314">MVCVPCFIIPVLLFIWHRFIQPFVLRFWNPWAKKDEKGNVIKDESFPFTCKGGSCPFPASKTKQQTAESEGGSNQTEQSTKEITTGDKKSD</sequence>
<dbReference type="AlphaFoldDB" id="A0A6B2EIC4"/>
<comment type="similarity">
    <text evidence="1">Belongs to the UPF0729 family.</text>
</comment>
<reference evidence="3" key="1">
    <citation type="submission" date="2019-10" db="EMBL/GenBank/DDBJ databases">
        <title>Short sand fly seasons in Tbilisi, Georgia, hinder development of host immunity to saliva of the visceral leishmaniasis vector Phlebotomus kandelakii.</title>
        <authorList>
            <person name="Oliveira F."/>
            <person name="Giorgobiani E."/>
            <person name="Guimaraes-Costa A.B."/>
            <person name="Abdeladhim M."/>
            <person name="Oristian J."/>
            <person name="Tskhvaradze L."/>
            <person name="Tsertsvadze N."/>
            <person name="Zakalashvili M."/>
            <person name="Valenzuela J.G."/>
            <person name="Kamhawi S."/>
        </authorList>
    </citation>
    <scope>NUCLEOTIDE SEQUENCE</scope>
    <source>
        <strain evidence="3">Wild-capture in Tbilisi</strain>
        <tissue evidence="3">Salivary glands</tissue>
    </source>
</reference>
<feature type="compositionally biased region" description="Polar residues" evidence="2">
    <location>
        <begin position="61"/>
        <end position="83"/>
    </location>
</feature>
<accession>A0A6B2EIC4</accession>
<dbReference type="InterPro" id="IPR026776">
    <property type="entry name" value="UPF0729_C18orf32-like"/>
</dbReference>
<evidence type="ECO:0000313" key="3">
    <source>
        <dbReference type="EMBL" id="NBJ62056.1"/>
    </source>
</evidence>
<name>A0A6B2EIC4_9DIPT</name>
<proteinExistence type="inferred from homology"/>